<evidence type="ECO:0000313" key="4">
    <source>
        <dbReference type="EMBL" id="OMJ70091.1"/>
    </source>
</evidence>
<dbReference type="SUPFAM" id="SSF48371">
    <property type="entry name" value="ARM repeat"/>
    <property type="match status" value="1"/>
</dbReference>
<keyword evidence="3" id="KW-0653">Protein transport</keyword>
<proteinExistence type="inferred from homology"/>
<dbReference type="OrthoDB" id="29145at2759"/>
<dbReference type="InterPro" id="IPR011989">
    <property type="entry name" value="ARM-like"/>
</dbReference>
<name>A0A1R2AZZ3_9CILI</name>
<accession>A0A1R2AZZ3</accession>
<dbReference type="PANTHER" id="PTHR23316">
    <property type="entry name" value="IMPORTIN ALPHA"/>
    <property type="match status" value="1"/>
</dbReference>
<protein>
    <recommendedName>
        <fullName evidence="6">IBB domain-containing protein</fullName>
    </recommendedName>
</protein>
<comment type="similarity">
    <text evidence="1">Belongs to the importin alpha family.</text>
</comment>
<evidence type="ECO:0000256" key="2">
    <source>
        <dbReference type="ARBA" id="ARBA00022448"/>
    </source>
</evidence>
<sequence>MERVIKRKSNFQKLNIQKISQDRQEFAVELRKSKRKDLLQKYRFPSIPTSDTVMGIPESFQSNSYEAFNLDPFTLIQALHNSECILDYTSILQKISIQISDNQILIEEYVKLGLIEIIIPHINLHDNLILKNITYLIICSISSDSSYCYRQLFKYDIISLIFYELETKNSEVFNTLFLILGNFMAESSDAFQLILDKNFFLVALKCVMKNKNSEILKVVSWSLKNATFYDYLIENEHLDTFIKLAFEILEYDSFEIKSFILQSITRLIRRDNKKIDFIIHSQFLFRVFELWHLKPLCNDILKLCANVCSGKNTHIQVLIDLGYLNLLEEFLRSESNNDEIFFVFFSLSNIASGSFSQINSLEKHTIFEMSLDGIFCLDERIQSEATYYVRNYTVKGKREEVEKLFSKHFLKKITQGFKFAKSDDAVMNLLKAYEMIARVADKSALLAEDCQYVLYSLQKNSNADIHRKSNEILEKYYSLI</sequence>
<evidence type="ECO:0000313" key="5">
    <source>
        <dbReference type="Proteomes" id="UP000187209"/>
    </source>
</evidence>
<dbReference type="AlphaFoldDB" id="A0A1R2AZZ3"/>
<dbReference type="Gene3D" id="1.25.10.10">
    <property type="entry name" value="Leucine-rich Repeat Variant"/>
    <property type="match status" value="1"/>
</dbReference>
<reference evidence="4 5" key="1">
    <citation type="submission" date="2016-11" db="EMBL/GenBank/DDBJ databases">
        <title>The macronuclear genome of Stentor coeruleus: a giant cell with tiny introns.</title>
        <authorList>
            <person name="Slabodnick M."/>
            <person name="Ruby J.G."/>
            <person name="Reiff S.B."/>
            <person name="Swart E.C."/>
            <person name="Gosai S."/>
            <person name="Prabakaran S."/>
            <person name="Witkowska E."/>
            <person name="Larue G.E."/>
            <person name="Fisher S."/>
            <person name="Freeman R.M."/>
            <person name="Gunawardena J."/>
            <person name="Chu W."/>
            <person name="Stover N.A."/>
            <person name="Gregory B.D."/>
            <person name="Nowacki M."/>
            <person name="Derisi J."/>
            <person name="Roy S.W."/>
            <person name="Marshall W.F."/>
            <person name="Sood P."/>
        </authorList>
    </citation>
    <scope>NUCLEOTIDE SEQUENCE [LARGE SCALE GENOMIC DNA]</scope>
    <source>
        <strain evidence="4">WM001</strain>
    </source>
</reference>
<gene>
    <name evidence="4" type="ORF">SteCoe_32008</name>
</gene>
<dbReference type="GO" id="GO:0015031">
    <property type="term" value="P:protein transport"/>
    <property type="evidence" value="ECO:0007669"/>
    <property type="project" value="UniProtKB-KW"/>
</dbReference>
<evidence type="ECO:0000256" key="1">
    <source>
        <dbReference type="ARBA" id="ARBA00010394"/>
    </source>
</evidence>
<keyword evidence="2" id="KW-0813">Transport</keyword>
<dbReference type="InterPro" id="IPR016024">
    <property type="entry name" value="ARM-type_fold"/>
</dbReference>
<evidence type="ECO:0000256" key="3">
    <source>
        <dbReference type="ARBA" id="ARBA00022927"/>
    </source>
</evidence>
<keyword evidence="5" id="KW-1185">Reference proteome</keyword>
<dbReference type="EMBL" id="MPUH01001125">
    <property type="protein sequence ID" value="OMJ70091.1"/>
    <property type="molecule type" value="Genomic_DNA"/>
</dbReference>
<evidence type="ECO:0008006" key="6">
    <source>
        <dbReference type="Google" id="ProtNLM"/>
    </source>
</evidence>
<dbReference type="Proteomes" id="UP000187209">
    <property type="component" value="Unassembled WGS sequence"/>
</dbReference>
<comment type="caution">
    <text evidence="4">The sequence shown here is derived from an EMBL/GenBank/DDBJ whole genome shotgun (WGS) entry which is preliminary data.</text>
</comment>
<organism evidence="4 5">
    <name type="scientific">Stentor coeruleus</name>
    <dbReference type="NCBI Taxonomy" id="5963"/>
    <lineage>
        <taxon>Eukaryota</taxon>
        <taxon>Sar</taxon>
        <taxon>Alveolata</taxon>
        <taxon>Ciliophora</taxon>
        <taxon>Postciliodesmatophora</taxon>
        <taxon>Heterotrichea</taxon>
        <taxon>Heterotrichida</taxon>
        <taxon>Stentoridae</taxon>
        <taxon>Stentor</taxon>
    </lineage>
</organism>